<feature type="region of interest" description="Disordered" evidence="1">
    <location>
        <begin position="937"/>
        <end position="967"/>
    </location>
</feature>
<dbReference type="InterPro" id="IPR053063">
    <property type="entry name" value="PWWP_domain_containing_PDP"/>
</dbReference>
<accession>A0A5E4ERB4</accession>
<protein>
    <submittedName>
        <fullName evidence="4">PREDICTED: PWWP</fullName>
    </submittedName>
</protein>
<evidence type="ECO:0000313" key="6">
    <source>
        <dbReference type="Proteomes" id="UP001054821"/>
    </source>
</evidence>
<evidence type="ECO:0000256" key="1">
    <source>
        <dbReference type="SAM" id="MobiDB-lite"/>
    </source>
</evidence>
<dbReference type="PANTHER" id="PTHR42851">
    <property type="entry name" value="ALDOLASE-RELATED"/>
    <property type="match status" value="1"/>
</dbReference>
<reference evidence="5" key="2">
    <citation type="journal article" date="2020" name="Plant J.">
        <title>Transposons played a major role in the diversification between the closely related almond and peach genomes: results from the almond genome sequence.</title>
        <authorList>
            <person name="Alioto T."/>
            <person name="Alexiou K.G."/>
            <person name="Bardil A."/>
            <person name="Barteri F."/>
            <person name="Castanera R."/>
            <person name="Cruz F."/>
            <person name="Dhingra A."/>
            <person name="Duval H."/>
            <person name="Fernandez I Marti A."/>
            <person name="Frias L."/>
            <person name="Galan B."/>
            <person name="Garcia J.L."/>
            <person name="Howad W."/>
            <person name="Gomez-Garrido J."/>
            <person name="Gut M."/>
            <person name="Julca I."/>
            <person name="Morata J."/>
            <person name="Puigdomenech P."/>
            <person name="Ribeca P."/>
            <person name="Rubio Cabetas M.J."/>
            <person name="Vlasova A."/>
            <person name="Wirthensohn M."/>
            <person name="Garcia-Mas J."/>
            <person name="Gabaldon T."/>
            <person name="Casacuberta J.M."/>
            <person name="Arus P."/>
        </authorList>
    </citation>
    <scope>NUCLEOTIDE SEQUENCE [LARGE SCALE GENOMIC DNA]</scope>
    <source>
        <strain evidence="5">cv. Texas</strain>
    </source>
</reference>
<dbReference type="InParanoid" id="A0A5E4ERB4"/>
<feature type="region of interest" description="Disordered" evidence="1">
    <location>
        <begin position="616"/>
        <end position="647"/>
    </location>
</feature>
<evidence type="ECO:0000313" key="5">
    <source>
        <dbReference type="Proteomes" id="UP000327085"/>
    </source>
</evidence>
<dbReference type="EMBL" id="JAJFAZ020000006">
    <property type="protein sequence ID" value="KAI5325452.1"/>
    <property type="molecule type" value="Genomic_DNA"/>
</dbReference>
<organism evidence="4 5">
    <name type="scientific">Prunus dulcis</name>
    <name type="common">Almond</name>
    <name type="synonym">Amygdalus dulcis</name>
    <dbReference type="NCBI Taxonomy" id="3755"/>
    <lineage>
        <taxon>Eukaryota</taxon>
        <taxon>Viridiplantae</taxon>
        <taxon>Streptophyta</taxon>
        <taxon>Embryophyta</taxon>
        <taxon>Tracheophyta</taxon>
        <taxon>Spermatophyta</taxon>
        <taxon>Magnoliopsida</taxon>
        <taxon>eudicotyledons</taxon>
        <taxon>Gunneridae</taxon>
        <taxon>Pentapetalae</taxon>
        <taxon>rosids</taxon>
        <taxon>fabids</taxon>
        <taxon>Rosales</taxon>
        <taxon>Rosaceae</taxon>
        <taxon>Amygdaloideae</taxon>
        <taxon>Amygdaleae</taxon>
        <taxon>Prunus</taxon>
    </lineage>
</organism>
<sequence length="967" mass="104928">MDLNADVVLSDPSDDGVNLSEPVELDDMGLEVGDGGTNEGLEGKGPKGELLNIVEDSEVKIGSLDRVTEEKGSVVSSQVGLDGGEGREGLEGPQFGAGGDGIAANNKGLVLESEDTFRTVESSFSFEKDRGKDEISRECAESEIVSAVDGDEAKLNVAVHGTDDSMRDDKKEDVALVAEIAYVEKERGQNVEQGQAGEQSLDASSSMQDNVKLESLGTTGSVGQVTDDIVAVDQKVVNHNESLHLKDLNLSSHSEMLTSGGLENQALEVDVEAQTNENKLTCDDAPWVSKNTEKGPNLPSMVIDSNPSMRTDGNVSMDVNGKSTSSELEFHGSDLVWGKVRSHPWWPGQICDPLASSEKANKYFKKGTYLIAYFWDQTFAWNEPPKIKPFLKHFSQMEKQSDIEEFQDAIACALDEVSRRVEFGLACSCISKDVYSKLKTQIIRNAGIREEASRRDGGDSSLSAASFEPVKLIKFIKELAQFPYSRADRLELVTSRAQLSAFYRCKGYSELPEFSMLGGLLDDDDILLLEKKHYGEVTENALPVIKDDDLMEKSKSTDNSSRKRKHISGDSMRPSKKEKSLSDVVAEKYLSTSTSENGSEGKSGCNLISQSSSKKRKAVDSLAGDSAVKQWRSDSSTGPDSNSLQNKQAFRVGDRICRVASQLSGLSPILKNYNATSTEGAVQDKGKVKTVSEKAQTERLAGREYPSPDEMLSQLYLAAINPMNGYSFLTSPITCFSEFRNTICLDCPGPEEHQLSLNQLFGGKLGKKSARTGKKSISSGITEKSETEAIPHEQPSLKNQNENGKLVPGAPTDKDTSTAEPQSSLELNPNLDSEQKIGGGDLDLETSKPALHMNESCEKDLSPTALILKFTDLESVPSEANLNKIFSCYGPLTEVLRKSSRATVVFRRRSDAETAFSSTGKYSTFGPSLVSYRLKFLPPTPSKASPSPNATKPGRKPATSLEGNAAN</sequence>
<dbReference type="InterPro" id="IPR000313">
    <property type="entry name" value="PWWP_dom"/>
</dbReference>
<proteinExistence type="predicted"/>
<dbReference type="Proteomes" id="UP000327085">
    <property type="component" value="Chromosome 6"/>
</dbReference>
<gene>
    <name evidence="4" type="ORF">ALMOND_2B002827</name>
    <name evidence="3" type="ORF">L3X38_034526</name>
</gene>
<feature type="compositionally biased region" description="Polar residues" evidence="1">
    <location>
        <begin position="303"/>
        <end position="312"/>
    </location>
</feature>
<dbReference type="OMA" id="VDGAYMR"/>
<name>A0A5E4ERB4_PRUDU</name>
<feature type="region of interest" description="Disordered" evidence="1">
    <location>
        <begin position="1"/>
        <end position="48"/>
    </location>
</feature>
<reference evidence="4" key="1">
    <citation type="submission" date="2019-07" db="EMBL/GenBank/DDBJ databases">
        <authorList>
            <person name="Alioto T."/>
            <person name="Alioto T."/>
            <person name="Gomez Garrido J."/>
        </authorList>
    </citation>
    <scope>NUCLEOTIDE SEQUENCE</scope>
</reference>
<dbReference type="SUPFAM" id="SSF63748">
    <property type="entry name" value="Tudor/PWWP/MBT"/>
    <property type="match status" value="1"/>
</dbReference>
<feature type="region of interest" description="Disordered" evidence="1">
    <location>
        <begin position="187"/>
        <end position="206"/>
    </location>
</feature>
<dbReference type="Pfam" id="PF00855">
    <property type="entry name" value="PWWP"/>
    <property type="match status" value="1"/>
</dbReference>
<dbReference type="SMART" id="SM00293">
    <property type="entry name" value="PWWP"/>
    <property type="match status" value="1"/>
</dbReference>
<feature type="region of interest" description="Disordered" evidence="1">
    <location>
        <begin position="765"/>
        <end position="846"/>
    </location>
</feature>
<dbReference type="EMBL" id="CABIKO010000024">
    <property type="protein sequence ID" value="VVA17399.1"/>
    <property type="molecule type" value="Genomic_DNA"/>
</dbReference>
<dbReference type="Gramene" id="VVA17399">
    <property type="protein sequence ID" value="VVA17399"/>
    <property type="gene ID" value="Prudul26B002827"/>
</dbReference>
<dbReference type="AlphaFoldDB" id="A0A5E4ERB4"/>
<dbReference type="Proteomes" id="UP001054821">
    <property type="component" value="Chromosome 6"/>
</dbReference>
<evidence type="ECO:0000313" key="4">
    <source>
        <dbReference type="EMBL" id="VVA17399.1"/>
    </source>
</evidence>
<evidence type="ECO:0000313" key="3">
    <source>
        <dbReference type="EMBL" id="KAI5325452.1"/>
    </source>
</evidence>
<dbReference type="Gene3D" id="2.30.30.140">
    <property type="match status" value="1"/>
</dbReference>
<feature type="domain" description="PWWP" evidence="2">
    <location>
        <begin position="332"/>
        <end position="393"/>
    </location>
</feature>
<feature type="region of interest" description="Disordered" evidence="1">
    <location>
        <begin position="552"/>
        <end position="583"/>
    </location>
</feature>
<feature type="compositionally biased region" description="Basic residues" evidence="1">
    <location>
        <begin position="765"/>
        <end position="774"/>
    </location>
</feature>
<feature type="compositionally biased region" description="Polar residues" evidence="1">
    <location>
        <begin position="633"/>
        <end position="647"/>
    </location>
</feature>
<reference evidence="3 6" key="3">
    <citation type="journal article" date="2022" name="G3 (Bethesda)">
        <title>Whole-genome sequence and methylome profiling of the almond [Prunus dulcis (Mill.) D.A. Webb] cultivar 'Nonpareil'.</title>
        <authorList>
            <person name="D'Amico-Willman K.M."/>
            <person name="Ouma W.Z."/>
            <person name="Meulia T."/>
            <person name="Sideli G.M."/>
            <person name="Gradziel T.M."/>
            <person name="Fresnedo-Ramirez J."/>
        </authorList>
    </citation>
    <scope>NUCLEOTIDE SEQUENCE [LARGE SCALE GENOMIC DNA]</scope>
    <source>
        <strain evidence="3">Clone GOH B32 T37-40</strain>
    </source>
</reference>
<feature type="region of interest" description="Disordered" evidence="1">
    <location>
        <begin position="283"/>
        <end position="312"/>
    </location>
</feature>
<dbReference type="PROSITE" id="PS50812">
    <property type="entry name" value="PWWP"/>
    <property type="match status" value="1"/>
</dbReference>
<dbReference type="CDD" id="cd05162">
    <property type="entry name" value="PWWP"/>
    <property type="match status" value="1"/>
</dbReference>
<feature type="compositionally biased region" description="Polar residues" evidence="1">
    <location>
        <begin position="190"/>
        <end position="206"/>
    </location>
</feature>
<feature type="compositionally biased region" description="Polar residues" evidence="1">
    <location>
        <begin position="818"/>
        <end position="832"/>
    </location>
</feature>
<dbReference type="PANTHER" id="PTHR42851:SF19">
    <property type="entry name" value="PWWP DOMAIN-CONTAINING PROTEIN 2-RELATED"/>
    <property type="match status" value="1"/>
</dbReference>
<keyword evidence="6" id="KW-1185">Reference proteome</keyword>
<feature type="region of interest" description="Disordered" evidence="1">
    <location>
        <begin position="75"/>
        <end position="101"/>
    </location>
</feature>
<evidence type="ECO:0000259" key="2">
    <source>
        <dbReference type="PROSITE" id="PS50812"/>
    </source>
</evidence>